<organism evidence="1">
    <name type="scientific">Anguilla anguilla</name>
    <name type="common">European freshwater eel</name>
    <name type="synonym">Muraena anguilla</name>
    <dbReference type="NCBI Taxonomy" id="7936"/>
    <lineage>
        <taxon>Eukaryota</taxon>
        <taxon>Metazoa</taxon>
        <taxon>Chordata</taxon>
        <taxon>Craniata</taxon>
        <taxon>Vertebrata</taxon>
        <taxon>Euteleostomi</taxon>
        <taxon>Actinopterygii</taxon>
        <taxon>Neopterygii</taxon>
        <taxon>Teleostei</taxon>
        <taxon>Anguilliformes</taxon>
        <taxon>Anguillidae</taxon>
        <taxon>Anguilla</taxon>
    </lineage>
</organism>
<accession>A0A0E9W6D7</accession>
<reference evidence="1" key="1">
    <citation type="submission" date="2014-11" db="EMBL/GenBank/DDBJ databases">
        <authorList>
            <person name="Amaro Gonzalez C."/>
        </authorList>
    </citation>
    <scope>NUCLEOTIDE SEQUENCE</scope>
</reference>
<name>A0A0E9W6D7_ANGAN</name>
<sequence>MGRPAGEEEWEYCRRVKSVGSGFL</sequence>
<proteinExistence type="predicted"/>
<dbReference type="AlphaFoldDB" id="A0A0E9W6D7"/>
<dbReference type="EMBL" id="GBXM01023539">
    <property type="protein sequence ID" value="JAH85038.1"/>
    <property type="molecule type" value="Transcribed_RNA"/>
</dbReference>
<reference evidence="1" key="2">
    <citation type="journal article" date="2015" name="Fish Shellfish Immunol.">
        <title>Early steps in the European eel (Anguilla anguilla)-Vibrio vulnificus interaction in the gills: Role of the RtxA13 toxin.</title>
        <authorList>
            <person name="Callol A."/>
            <person name="Pajuelo D."/>
            <person name="Ebbesson L."/>
            <person name="Teles M."/>
            <person name="MacKenzie S."/>
            <person name="Amaro C."/>
        </authorList>
    </citation>
    <scope>NUCLEOTIDE SEQUENCE</scope>
</reference>
<protein>
    <submittedName>
        <fullName evidence="1">Uncharacterized protein</fullName>
    </submittedName>
</protein>
<evidence type="ECO:0000313" key="1">
    <source>
        <dbReference type="EMBL" id="JAH85038.1"/>
    </source>
</evidence>